<proteinExistence type="predicted"/>
<sequence>PGFGLPKRKFDIACGFGTDSVVSLSAAATEIREAGQRKPVNDTKNDWQHQRNHVVSTDGSFGAQRRSTGDRVYRLRNYSRHPGGQDPVGR</sequence>
<dbReference type="AlphaFoldDB" id="A0A915HWR4"/>
<protein>
    <submittedName>
        <fullName evidence="3">Uncharacterized protein</fullName>
    </submittedName>
</protein>
<organism evidence="2 3">
    <name type="scientific">Romanomermis culicivorax</name>
    <name type="common">Nematode worm</name>
    <dbReference type="NCBI Taxonomy" id="13658"/>
    <lineage>
        <taxon>Eukaryota</taxon>
        <taxon>Metazoa</taxon>
        <taxon>Ecdysozoa</taxon>
        <taxon>Nematoda</taxon>
        <taxon>Enoplea</taxon>
        <taxon>Dorylaimia</taxon>
        <taxon>Mermithida</taxon>
        <taxon>Mermithoidea</taxon>
        <taxon>Mermithidae</taxon>
        <taxon>Romanomermis</taxon>
    </lineage>
</organism>
<accession>A0A915HWR4</accession>
<feature type="region of interest" description="Disordered" evidence="1">
    <location>
        <begin position="34"/>
        <end position="90"/>
    </location>
</feature>
<dbReference type="Proteomes" id="UP000887565">
    <property type="component" value="Unplaced"/>
</dbReference>
<reference evidence="3" key="1">
    <citation type="submission" date="2022-11" db="UniProtKB">
        <authorList>
            <consortium name="WormBaseParasite"/>
        </authorList>
    </citation>
    <scope>IDENTIFICATION</scope>
</reference>
<evidence type="ECO:0000313" key="3">
    <source>
        <dbReference type="WBParaSite" id="nRc.2.0.1.t05766-RA"/>
    </source>
</evidence>
<name>A0A915HWR4_ROMCU</name>
<feature type="compositionally biased region" description="Basic and acidic residues" evidence="1">
    <location>
        <begin position="34"/>
        <end position="49"/>
    </location>
</feature>
<keyword evidence="2" id="KW-1185">Reference proteome</keyword>
<evidence type="ECO:0000256" key="1">
    <source>
        <dbReference type="SAM" id="MobiDB-lite"/>
    </source>
</evidence>
<evidence type="ECO:0000313" key="2">
    <source>
        <dbReference type="Proteomes" id="UP000887565"/>
    </source>
</evidence>
<dbReference type="WBParaSite" id="nRc.2.0.1.t05766-RA">
    <property type="protein sequence ID" value="nRc.2.0.1.t05766-RA"/>
    <property type="gene ID" value="nRc.2.0.1.g05766"/>
</dbReference>